<evidence type="ECO:0000313" key="5">
    <source>
        <dbReference type="Proteomes" id="UP000576821"/>
    </source>
</evidence>
<dbReference type="RefSeq" id="WP_167302668.1">
    <property type="nucleotide sequence ID" value="NZ_JAASQR010000001.1"/>
</dbReference>
<evidence type="ECO:0000256" key="1">
    <source>
        <dbReference type="SAM" id="MobiDB-lite"/>
    </source>
</evidence>
<dbReference type="AlphaFoldDB" id="A0A846M059"/>
<evidence type="ECO:0000256" key="2">
    <source>
        <dbReference type="SAM" id="SignalP"/>
    </source>
</evidence>
<dbReference type="SMART" id="SM00054">
    <property type="entry name" value="EFh"/>
    <property type="match status" value="3"/>
</dbReference>
<dbReference type="PROSITE" id="PS50222">
    <property type="entry name" value="EF_HAND_2"/>
    <property type="match status" value="2"/>
</dbReference>
<dbReference type="PROSITE" id="PS00018">
    <property type="entry name" value="EF_HAND_1"/>
    <property type="match status" value="3"/>
</dbReference>
<reference evidence="4 5" key="1">
    <citation type="submission" date="2020-03" db="EMBL/GenBank/DDBJ databases">
        <title>Genomic Encyclopedia of Type Strains, Phase IV (KMG-IV): sequencing the most valuable type-strain genomes for metagenomic binning, comparative biology and taxonomic classification.</title>
        <authorList>
            <person name="Goeker M."/>
        </authorList>
    </citation>
    <scope>NUCLEOTIDE SEQUENCE [LARGE SCALE GENOMIC DNA]</scope>
    <source>
        <strain evidence="4 5">DSM 21299</strain>
    </source>
</reference>
<dbReference type="Gene3D" id="1.10.238.10">
    <property type="entry name" value="EF-hand"/>
    <property type="match status" value="2"/>
</dbReference>
<feature type="region of interest" description="Disordered" evidence="1">
    <location>
        <begin position="94"/>
        <end position="147"/>
    </location>
</feature>
<feature type="domain" description="EF-hand" evidence="3">
    <location>
        <begin position="167"/>
        <end position="202"/>
    </location>
</feature>
<feature type="signal peptide" evidence="2">
    <location>
        <begin position="1"/>
        <end position="27"/>
    </location>
</feature>
<accession>A0A846M059</accession>
<dbReference type="Pfam" id="PF13202">
    <property type="entry name" value="EF-hand_5"/>
    <property type="match status" value="4"/>
</dbReference>
<protein>
    <submittedName>
        <fullName evidence="4">Ca2+-binding EF-hand superfamily protein</fullName>
    </submittedName>
</protein>
<dbReference type="InterPro" id="IPR011992">
    <property type="entry name" value="EF-hand-dom_pair"/>
</dbReference>
<feature type="region of interest" description="Disordered" evidence="1">
    <location>
        <begin position="180"/>
        <end position="212"/>
    </location>
</feature>
<feature type="compositionally biased region" description="Basic and acidic residues" evidence="1">
    <location>
        <begin position="107"/>
        <end position="126"/>
    </location>
</feature>
<organism evidence="4 5">
    <name type="scientific">Sphingobium vermicomposti</name>
    <dbReference type="NCBI Taxonomy" id="529005"/>
    <lineage>
        <taxon>Bacteria</taxon>
        <taxon>Pseudomonadati</taxon>
        <taxon>Pseudomonadota</taxon>
        <taxon>Alphaproteobacteria</taxon>
        <taxon>Sphingomonadales</taxon>
        <taxon>Sphingomonadaceae</taxon>
        <taxon>Sphingobium</taxon>
    </lineage>
</organism>
<dbReference type="Proteomes" id="UP000576821">
    <property type="component" value="Unassembled WGS sequence"/>
</dbReference>
<comment type="caution">
    <text evidence="4">The sequence shown here is derived from an EMBL/GenBank/DDBJ whole genome shotgun (WGS) entry which is preliminary data.</text>
</comment>
<feature type="compositionally biased region" description="Basic residues" evidence="1">
    <location>
        <begin position="127"/>
        <end position="138"/>
    </location>
</feature>
<feature type="compositionally biased region" description="Basic and acidic residues" evidence="1">
    <location>
        <begin position="190"/>
        <end position="212"/>
    </location>
</feature>
<gene>
    <name evidence="4" type="ORF">FHS54_000476</name>
</gene>
<dbReference type="SUPFAM" id="SSF47473">
    <property type="entry name" value="EF-hand"/>
    <property type="match status" value="1"/>
</dbReference>
<sequence>MIRKLLGTVAVGSLFVGGLAASHLASAQPGHDGQDGRHRGMMMADANKDGAISKAELTAALDARFARLDHDRDGQLTKQDRELGRKARLDQRFAALDSDKNGQISRAEFDAGHQPRGDRKDGDRQGGRKGHGFGHRDHHGMGKGMMFRGMGDGHGAAAKDGVLTRAEFMAGPLAMFDKADANKDGSVSTDEMKAARKTMRDAWQARRDAAKN</sequence>
<dbReference type="InterPro" id="IPR018247">
    <property type="entry name" value="EF_Hand_1_Ca_BS"/>
</dbReference>
<evidence type="ECO:0000259" key="3">
    <source>
        <dbReference type="PROSITE" id="PS50222"/>
    </source>
</evidence>
<keyword evidence="2" id="KW-0732">Signal</keyword>
<feature type="chain" id="PRO_5032862313" evidence="2">
    <location>
        <begin position="28"/>
        <end position="212"/>
    </location>
</feature>
<dbReference type="GO" id="GO:0005509">
    <property type="term" value="F:calcium ion binding"/>
    <property type="evidence" value="ECO:0007669"/>
    <property type="project" value="InterPro"/>
</dbReference>
<proteinExistence type="predicted"/>
<evidence type="ECO:0000313" key="4">
    <source>
        <dbReference type="EMBL" id="NIJ15527.1"/>
    </source>
</evidence>
<feature type="domain" description="EF-hand" evidence="3">
    <location>
        <begin position="84"/>
        <end position="119"/>
    </location>
</feature>
<keyword evidence="5" id="KW-1185">Reference proteome</keyword>
<dbReference type="InterPro" id="IPR002048">
    <property type="entry name" value="EF_hand_dom"/>
</dbReference>
<name>A0A846M059_9SPHN</name>
<dbReference type="EMBL" id="JAASQR010000001">
    <property type="protein sequence ID" value="NIJ15527.1"/>
    <property type="molecule type" value="Genomic_DNA"/>
</dbReference>